<dbReference type="Proteomes" id="UP000030687">
    <property type="component" value="Unassembled WGS sequence"/>
</dbReference>
<proteinExistence type="inferred from homology"/>
<gene>
    <name evidence="6" type="ORF">CICLE_v10033312mg</name>
</gene>
<dbReference type="GO" id="GO:0005524">
    <property type="term" value="F:ATP binding"/>
    <property type="evidence" value="ECO:0007669"/>
    <property type="project" value="UniProtKB-KW"/>
</dbReference>
<evidence type="ECO:0000259" key="5">
    <source>
        <dbReference type="Pfam" id="PF21530"/>
    </source>
</evidence>
<dbReference type="eggNOG" id="KOG0987">
    <property type="taxonomic scope" value="Eukaryota"/>
</dbReference>
<dbReference type="InterPro" id="IPR049163">
    <property type="entry name" value="Pif1-like_2B_dom"/>
</dbReference>
<dbReference type="Gene3D" id="2.30.30.940">
    <property type="match status" value="1"/>
</dbReference>
<dbReference type="Pfam" id="PF14214">
    <property type="entry name" value="Helitron_like_N"/>
    <property type="match status" value="1"/>
</dbReference>
<dbReference type="PANTHER" id="PTHR10492:SF101">
    <property type="entry name" value="ATP-DEPENDENT DNA HELICASE"/>
    <property type="match status" value="1"/>
</dbReference>
<keyword evidence="1" id="KW-0234">DNA repair</keyword>
<keyword evidence="1" id="KW-0067">ATP-binding</keyword>
<dbReference type="GO" id="GO:0043139">
    <property type="term" value="F:5'-3' DNA helicase activity"/>
    <property type="evidence" value="ECO:0007669"/>
    <property type="project" value="UniProtKB-EC"/>
</dbReference>
<dbReference type="PANTHER" id="PTHR10492">
    <property type="match status" value="1"/>
</dbReference>
<keyword evidence="1" id="KW-0347">Helicase</keyword>
<dbReference type="STRING" id="85681.V4TD72"/>
<keyword evidence="1" id="KW-0227">DNA damage</keyword>
<feature type="non-terminal residue" evidence="6">
    <location>
        <position position="1"/>
    </location>
</feature>
<accession>V4TD72</accession>
<sequence length="1067" mass="122971">GNFLQSPGKAGYDNNKTSSHINPKSQTNRGNRLLHTVHYTTPWNFGPPTYTCQYCGAILWMSGQNYHHIGSLLPKVGKKPQFAQLYIYDTENETDNRINTLLKHGMKTEIDHEILHELSKMLDQHNNLVKSFRMARDRYKTQPESTFRLRLLNSLIVGDFSEANFQRDVIIEHRTKGLRRITDLHPSFMPMTYPLIYPYGEDGYRPDISLRDWQEINNMLRLVGQKNDDNQVDIICRVFEIKLFQLMQDLKKDQPFGKIIACLYTIEFQKRGLPHAHILLFLHPTMKNPSADYIDKIISAKIPDLNVDSDGYNAVNKFMIHGPCGKHNSHSPCMMQDKCTKHFPKKFNDQTTVDTNGFIVYKRRNTGIHVEKKGVFLDNRYVVPYHRNLIVKFDAHINIEICNYSRSVKYLFKYVHKGSDRTTATMESIDTTQEMDEIKTYLDYRYISATEACWRIFQFDIHYRKPAVERLPFHLLGEHTVIFKESKCLQNVLTIPGIEKTKFTEWLEANKIYDDVRELTYSDFPTCWVSDASQLWKSNYTTLSEDITSLQRKRFRLKDLQLTEQQVEAYTLLEIETIMLKMGKSLRDIDGMPLPNSSLIRDSGNRLVNEELDYDRDQLKKLHEKSFAALNACQKSAYEAIMHSVENEKGHLFFINGHGGIGKTFLWNTIIAKLISHSKIVLPVATSDVTEESTCEIRQGTLLAGLLMKTSLIIWDEAPIAHKLCFEALDRTLRDILRTRYENSSIKPFRGLTIVCVVPKGTRADIVDASLNSSYLWPFFKIYKLKQNMRLYNGSVSGSEAAKIASFDKWLLQIGDGSLYDDIDRDLVKLPSDICKKPSENLMKSIVDTIYPSIRHNYSDLAYLKERAILTPKNEMVHELNEMIMNIIPDSICKASANTNDEDVLYPTEFLNSLKFNGIPNHDIRFKEGAPVMLLRNLNQIEGICNGKRLIVTCLGKWSIRGDIISRTNIGQNVTIPRIIIRQLPLAPCFAMTINKSQGQSLKHVGLYLPKQVFTHGQLYVALSRVTTREGLTILNADQEVEDRTFIKNIVYKEVFQNIHTSAHKIK</sequence>
<organism evidence="6 7">
    <name type="scientific">Citrus clementina</name>
    <name type="common">Clementine</name>
    <name type="synonym">Citrus deliciosa x Citrus sinensis</name>
    <dbReference type="NCBI Taxonomy" id="85681"/>
    <lineage>
        <taxon>Eukaryota</taxon>
        <taxon>Viridiplantae</taxon>
        <taxon>Streptophyta</taxon>
        <taxon>Embryophyta</taxon>
        <taxon>Tracheophyta</taxon>
        <taxon>Spermatophyta</taxon>
        <taxon>Magnoliopsida</taxon>
        <taxon>eudicotyledons</taxon>
        <taxon>Gunneridae</taxon>
        <taxon>Pentapetalae</taxon>
        <taxon>rosids</taxon>
        <taxon>malvids</taxon>
        <taxon>Sapindales</taxon>
        <taxon>Rutaceae</taxon>
        <taxon>Aurantioideae</taxon>
        <taxon>Citrus</taxon>
    </lineage>
</organism>
<dbReference type="KEGG" id="cic:CICLE_v10033312mg"/>
<dbReference type="CDD" id="cd18809">
    <property type="entry name" value="SF1_C_RecD"/>
    <property type="match status" value="1"/>
</dbReference>
<dbReference type="GO" id="GO:0006310">
    <property type="term" value="P:DNA recombination"/>
    <property type="evidence" value="ECO:0007669"/>
    <property type="project" value="UniProtKB-KW"/>
</dbReference>
<dbReference type="Gene3D" id="3.40.50.300">
    <property type="entry name" value="P-loop containing nucleotide triphosphate hydrolases"/>
    <property type="match status" value="2"/>
</dbReference>
<keyword evidence="1" id="KW-0547">Nucleotide-binding</keyword>
<dbReference type="Gramene" id="ESR49550">
    <property type="protein sequence ID" value="ESR49550"/>
    <property type="gene ID" value="CICLE_v10033312mg"/>
</dbReference>
<feature type="region of interest" description="Disordered" evidence="2">
    <location>
        <begin position="1"/>
        <end position="29"/>
    </location>
</feature>
<feature type="domain" description="Helitron helicase-like" evidence="4">
    <location>
        <begin position="213"/>
        <end position="280"/>
    </location>
</feature>
<feature type="non-terminal residue" evidence="6">
    <location>
        <position position="1067"/>
    </location>
</feature>
<dbReference type="GO" id="GO:0000723">
    <property type="term" value="P:telomere maintenance"/>
    <property type="evidence" value="ECO:0007669"/>
    <property type="project" value="InterPro"/>
</dbReference>
<dbReference type="EC" id="5.6.2.3" evidence="1"/>
<dbReference type="InterPro" id="IPR010285">
    <property type="entry name" value="DNA_helicase_pif1-like_DEAD"/>
</dbReference>
<evidence type="ECO:0000259" key="4">
    <source>
        <dbReference type="Pfam" id="PF14214"/>
    </source>
</evidence>
<keyword evidence="1" id="KW-0378">Hydrolase</keyword>
<dbReference type="InterPro" id="IPR025476">
    <property type="entry name" value="Helitron_helicase-like"/>
</dbReference>
<dbReference type="OMA" id="HESENEC"/>
<dbReference type="InterPro" id="IPR027417">
    <property type="entry name" value="P-loop_NTPase"/>
</dbReference>
<dbReference type="EMBL" id="KI536726">
    <property type="protein sequence ID" value="ESR49550.1"/>
    <property type="molecule type" value="Genomic_DNA"/>
</dbReference>
<feature type="domain" description="DNA helicase Pif1-like 2B" evidence="5">
    <location>
        <begin position="909"/>
        <end position="955"/>
    </location>
</feature>
<dbReference type="Pfam" id="PF05970">
    <property type="entry name" value="PIF1"/>
    <property type="match status" value="1"/>
</dbReference>
<dbReference type="GO" id="GO:0006281">
    <property type="term" value="P:DNA repair"/>
    <property type="evidence" value="ECO:0007669"/>
    <property type="project" value="UniProtKB-KW"/>
</dbReference>
<dbReference type="Pfam" id="PF21530">
    <property type="entry name" value="Pif1_2B_dom"/>
    <property type="match status" value="1"/>
</dbReference>
<reference evidence="6 7" key="1">
    <citation type="submission" date="2013-10" db="EMBL/GenBank/DDBJ databases">
        <authorList>
            <consortium name="International Citrus Genome Consortium"/>
            <person name="Jenkins J."/>
            <person name="Schmutz J."/>
            <person name="Prochnik S."/>
            <person name="Rokhsar D."/>
            <person name="Gmitter F."/>
            <person name="Ollitrault P."/>
            <person name="Machado M."/>
            <person name="Talon M."/>
            <person name="Wincker P."/>
            <person name="Jaillon O."/>
            <person name="Morgante M."/>
        </authorList>
    </citation>
    <scope>NUCLEOTIDE SEQUENCE</scope>
    <source>
        <strain evidence="7">cv. Clemenules</strain>
    </source>
</reference>
<evidence type="ECO:0000313" key="6">
    <source>
        <dbReference type="EMBL" id="ESR49550.1"/>
    </source>
</evidence>
<comment type="cofactor">
    <cofactor evidence="1">
        <name>Mg(2+)</name>
        <dbReference type="ChEBI" id="CHEBI:18420"/>
    </cofactor>
</comment>
<evidence type="ECO:0000313" key="7">
    <source>
        <dbReference type="Proteomes" id="UP000030687"/>
    </source>
</evidence>
<keyword evidence="1" id="KW-0233">DNA recombination</keyword>
<evidence type="ECO:0000256" key="1">
    <source>
        <dbReference type="RuleBase" id="RU363044"/>
    </source>
</evidence>
<comment type="catalytic activity">
    <reaction evidence="1">
        <text>ATP + H2O = ADP + phosphate + H(+)</text>
        <dbReference type="Rhea" id="RHEA:13065"/>
        <dbReference type="ChEBI" id="CHEBI:15377"/>
        <dbReference type="ChEBI" id="CHEBI:15378"/>
        <dbReference type="ChEBI" id="CHEBI:30616"/>
        <dbReference type="ChEBI" id="CHEBI:43474"/>
        <dbReference type="ChEBI" id="CHEBI:456216"/>
        <dbReference type="EC" id="5.6.2.3"/>
    </reaction>
</comment>
<protein>
    <recommendedName>
        <fullName evidence="1">ATP-dependent DNA helicase</fullName>
        <ecNumber evidence="1">5.6.2.3</ecNumber>
    </recommendedName>
</protein>
<evidence type="ECO:0000259" key="3">
    <source>
        <dbReference type="Pfam" id="PF05970"/>
    </source>
</evidence>
<keyword evidence="7" id="KW-1185">Reference proteome</keyword>
<feature type="compositionally biased region" description="Polar residues" evidence="2">
    <location>
        <begin position="14"/>
        <end position="29"/>
    </location>
</feature>
<dbReference type="GO" id="GO:0016887">
    <property type="term" value="F:ATP hydrolysis activity"/>
    <property type="evidence" value="ECO:0007669"/>
    <property type="project" value="RHEA"/>
</dbReference>
<name>V4TD72_CITCL</name>
<dbReference type="SUPFAM" id="SSF52540">
    <property type="entry name" value="P-loop containing nucleoside triphosphate hydrolases"/>
    <property type="match status" value="2"/>
</dbReference>
<dbReference type="AlphaFoldDB" id="V4TD72"/>
<evidence type="ECO:0000256" key="2">
    <source>
        <dbReference type="SAM" id="MobiDB-lite"/>
    </source>
</evidence>
<dbReference type="InParanoid" id="V4TD72"/>
<comment type="similarity">
    <text evidence="1">Belongs to the helicase family.</text>
</comment>
<feature type="domain" description="DNA helicase Pif1-like DEAD-box helicase" evidence="3">
    <location>
        <begin position="688"/>
        <end position="821"/>
    </location>
</feature>